<dbReference type="AlphaFoldDB" id="A0A0P6YHL4"/>
<dbReference type="STRING" id="70996.SE18_09940"/>
<keyword evidence="1" id="KW-1133">Transmembrane helix</keyword>
<keyword evidence="1" id="KW-0472">Membrane</keyword>
<comment type="caution">
    <text evidence="2">The sequence shown here is derived from an EMBL/GenBank/DDBJ whole genome shotgun (WGS) entry which is preliminary data.</text>
</comment>
<accession>A0A0P6YHL4</accession>
<gene>
    <name evidence="2" type="ORF">SE18_09940</name>
</gene>
<dbReference type="Proteomes" id="UP000050277">
    <property type="component" value="Unassembled WGS sequence"/>
</dbReference>
<evidence type="ECO:0000256" key="1">
    <source>
        <dbReference type="SAM" id="Phobius"/>
    </source>
</evidence>
<feature type="transmembrane region" description="Helical" evidence="1">
    <location>
        <begin position="88"/>
        <end position="114"/>
    </location>
</feature>
<keyword evidence="3" id="KW-1185">Reference proteome</keyword>
<feature type="transmembrane region" description="Helical" evidence="1">
    <location>
        <begin position="12"/>
        <end position="34"/>
    </location>
</feature>
<sequence>MQSDHSTANSLPLALRLISWRSYLTAAMLIYTTIIEHSSADFGTQLFIWLVFGAIAWLFGWVGKHLIRRKAEARRTAVLFESLRIVTYGLSFFVGWTIFGLVDCGLAIISLWYLTRHEIIALCNH</sequence>
<feature type="transmembrane region" description="Helical" evidence="1">
    <location>
        <begin position="46"/>
        <end position="67"/>
    </location>
</feature>
<proteinExistence type="predicted"/>
<protein>
    <submittedName>
        <fullName evidence="2">Uncharacterized protein</fullName>
    </submittedName>
</protein>
<keyword evidence="1" id="KW-0812">Transmembrane</keyword>
<name>A0A0P6YHL4_9CHLR</name>
<reference evidence="2 3" key="1">
    <citation type="submission" date="2015-07" db="EMBL/GenBank/DDBJ databases">
        <title>Whole genome sequence of Herpetosiphon geysericola DSM 7119.</title>
        <authorList>
            <person name="Hemp J."/>
            <person name="Ward L.M."/>
            <person name="Pace L.A."/>
            <person name="Fischer W.W."/>
        </authorList>
    </citation>
    <scope>NUCLEOTIDE SEQUENCE [LARGE SCALE GENOMIC DNA]</scope>
    <source>
        <strain evidence="2 3">DSM 7119</strain>
    </source>
</reference>
<evidence type="ECO:0000313" key="2">
    <source>
        <dbReference type="EMBL" id="KPL88966.1"/>
    </source>
</evidence>
<organism evidence="2 3">
    <name type="scientific">Herpetosiphon geysericola</name>
    <dbReference type="NCBI Taxonomy" id="70996"/>
    <lineage>
        <taxon>Bacteria</taxon>
        <taxon>Bacillati</taxon>
        <taxon>Chloroflexota</taxon>
        <taxon>Chloroflexia</taxon>
        <taxon>Herpetosiphonales</taxon>
        <taxon>Herpetosiphonaceae</taxon>
        <taxon>Herpetosiphon</taxon>
    </lineage>
</organism>
<evidence type="ECO:0000313" key="3">
    <source>
        <dbReference type="Proteomes" id="UP000050277"/>
    </source>
</evidence>
<dbReference type="EMBL" id="LGKP01000015">
    <property type="protein sequence ID" value="KPL88966.1"/>
    <property type="molecule type" value="Genomic_DNA"/>
</dbReference>